<dbReference type="Pfam" id="PF11877">
    <property type="entry name" value="DUF3397"/>
    <property type="match status" value="1"/>
</dbReference>
<evidence type="ECO:0000313" key="3">
    <source>
        <dbReference type="Proteomes" id="UP001145069"/>
    </source>
</evidence>
<feature type="transmembrane region" description="Helical" evidence="1">
    <location>
        <begin position="105"/>
        <end position="125"/>
    </location>
</feature>
<evidence type="ECO:0000313" key="2">
    <source>
        <dbReference type="EMBL" id="MDC3416490.1"/>
    </source>
</evidence>
<keyword evidence="1" id="KW-0812">Transmembrane</keyword>
<gene>
    <name evidence="2" type="ORF">NC799_06125</name>
</gene>
<dbReference type="InterPro" id="IPR024515">
    <property type="entry name" value="DUF3397"/>
</dbReference>
<dbReference type="EMBL" id="JAMQKC010000003">
    <property type="protein sequence ID" value="MDC3416490.1"/>
    <property type="molecule type" value="Genomic_DNA"/>
</dbReference>
<keyword evidence="1" id="KW-0472">Membrane</keyword>
<sequence>MVDFLANSIAFLVTFPLIATIIVYKIWVTLIRSKKRAIHATVNVTTVFYIVSVITVLFQLTNYLLLAHTLILLIILLACCVVVQWKTKGEIIFTYAWKVFYRTSFLLFLALHICVMIVGLVVTILRI</sequence>
<organism evidence="2 3">
    <name type="scientific">Aquibacillus salsiterrae</name>
    <dbReference type="NCBI Taxonomy" id="2950439"/>
    <lineage>
        <taxon>Bacteria</taxon>
        <taxon>Bacillati</taxon>
        <taxon>Bacillota</taxon>
        <taxon>Bacilli</taxon>
        <taxon>Bacillales</taxon>
        <taxon>Bacillaceae</taxon>
        <taxon>Aquibacillus</taxon>
    </lineage>
</organism>
<comment type="caution">
    <text evidence="2">The sequence shown here is derived from an EMBL/GenBank/DDBJ whole genome shotgun (WGS) entry which is preliminary data.</text>
</comment>
<evidence type="ECO:0000256" key="1">
    <source>
        <dbReference type="SAM" id="Phobius"/>
    </source>
</evidence>
<dbReference type="Proteomes" id="UP001145069">
    <property type="component" value="Unassembled WGS sequence"/>
</dbReference>
<accession>A0A9X3WE42</accession>
<name>A0A9X3WE42_9BACI</name>
<feature type="transmembrane region" description="Helical" evidence="1">
    <location>
        <begin position="6"/>
        <end position="28"/>
    </location>
</feature>
<feature type="transmembrane region" description="Helical" evidence="1">
    <location>
        <begin position="40"/>
        <end position="58"/>
    </location>
</feature>
<protein>
    <submittedName>
        <fullName evidence="2">DUF3397 domain-containing protein</fullName>
    </submittedName>
</protein>
<dbReference type="RefSeq" id="WP_272445493.1">
    <property type="nucleotide sequence ID" value="NZ_JAMQKC010000003.1"/>
</dbReference>
<keyword evidence="3" id="KW-1185">Reference proteome</keyword>
<keyword evidence="1" id="KW-1133">Transmembrane helix</keyword>
<dbReference type="AlphaFoldDB" id="A0A9X3WE42"/>
<feature type="transmembrane region" description="Helical" evidence="1">
    <location>
        <begin position="64"/>
        <end position="85"/>
    </location>
</feature>
<proteinExistence type="predicted"/>
<reference evidence="2" key="1">
    <citation type="submission" date="2022-06" db="EMBL/GenBank/DDBJ databases">
        <title>Aquibacillus sp. a new bacterium isolated from soil saline samples.</title>
        <authorList>
            <person name="Galisteo C."/>
            <person name="De La Haba R."/>
            <person name="Sanchez-Porro C."/>
            <person name="Ventosa A."/>
        </authorList>
    </citation>
    <scope>NUCLEOTIDE SEQUENCE</scope>
    <source>
        <strain evidence="2">3ASR75-54</strain>
    </source>
</reference>